<dbReference type="InterPro" id="IPR018247">
    <property type="entry name" value="EF_Hand_1_Ca_BS"/>
</dbReference>
<reference evidence="1" key="1">
    <citation type="journal article" date="2020" name="Stud. Mycol.">
        <title>101 Dothideomycetes genomes: a test case for predicting lifestyles and emergence of pathogens.</title>
        <authorList>
            <person name="Haridas S."/>
            <person name="Albert R."/>
            <person name="Binder M."/>
            <person name="Bloem J."/>
            <person name="Labutti K."/>
            <person name="Salamov A."/>
            <person name="Andreopoulos B."/>
            <person name="Baker S."/>
            <person name="Barry K."/>
            <person name="Bills G."/>
            <person name="Bluhm B."/>
            <person name="Cannon C."/>
            <person name="Castanera R."/>
            <person name="Culley D."/>
            <person name="Daum C."/>
            <person name="Ezra D."/>
            <person name="Gonzalez J."/>
            <person name="Henrissat B."/>
            <person name="Kuo A."/>
            <person name="Liang C."/>
            <person name="Lipzen A."/>
            <person name="Lutzoni F."/>
            <person name="Magnuson J."/>
            <person name="Mondo S."/>
            <person name="Nolan M."/>
            <person name="Ohm R."/>
            <person name="Pangilinan J."/>
            <person name="Park H.-J."/>
            <person name="Ramirez L."/>
            <person name="Alfaro M."/>
            <person name="Sun H."/>
            <person name="Tritt A."/>
            <person name="Yoshinaga Y."/>
            <person name="Zwiers L.-H."/>
            <person name="Turgeon B."/>
            <person name="Goodwin S."/>
            <person name="Spatafora J."/>
            <person name="Crous P."/>
            <person name="Grigoriev I."/>
        </authorList>
    </citation>
    <scope>NUCLEOTIDE SEQUENCE</scope>
    <source>
        <strain evidence="1">CBS 627.86</strain>
    </source>
</reference>
<protein>
    <submittedName>
        <fullName evidence="1">Uncharacterized protein</fullName>
    </submittedName>
</protein>
<keyword evidence="2" id="KW-1185">Reference proteome</keyword>
<dbReference type="EMBL" id="ML977350">
    <property type="protein sequence ID" value="KAF2108091.1"/>
    <property type="molecule type" value="Genomic_DNA"/>
</dbReference>
<organism evidence="1 2">
    <name type="scientific">Lophiotrema nucula</name>
    <dbReference type="NCBI Taxonomy" id="690887"/>
    <lineage>
        <taxon>Eukaryota</taxon>
        <taxon>Fungi</taxon>
        <taxon>Dikarya</taxon>
        <taxon>Ascomycota</taxon>
        <taxon>Pezizomycotina</taxon>
        <taxon>Dothideomycetes</taxon>
        <taxon>Pleosporomycetidae</taxon>
        <taxon>Pleosporales</taxon>
        <taxon>Lophiotremataceae</taxon>
        <taxon>Lophiotrema</taxon>
    </lineage>
</organism>
<accession>A0A6A5YPM6</accession>
<proteinExistence type="predicted"/>
<gene>
    <name evidence="1" type="ORF">BDV96DRAFT_606073</name>
</gene>
<evidence type="ECO:0000313" key="2">
    <source>
        <dbReference type="Proteomes" id="UP000799770"/>
    </source>
</evidence>
<name>A0A6A5YPM6_9PLEO</name>
<dbReference type="AlphaFoldDB" id="A0A6A5YPM6"/>
<sequence>MGARHQLFVIAKINGRYRGLAAVHNQFLLGADVLKTCQQLITIFGGTHNQKILQLELTRAKDLTEDEWQFRKTWEFGQSVGPHEQPFPFVATCLLLGTTVDFKTGEAYNRVSACRWNMAFDGGDNNEGVTILDITDVKNIRHCFAKWERVPQRLCLVPLTGEEYLSLYPHDPQEPERYLSTGLSLIDERSLEELWPRGWRSRSECGLDGGPRYEFDDELPKELSRDGTRGKGYHKSLAESSTEKVIERLLDQEDRHREEVEQLPHFVPALRDYLHRHPEVVSSKPFGYDMLSLALVGHNRLELSQYPDLSSRQVLDLARGACEILEILDISGNKNVTKDDMDTLFASRKIKVLYAWANPQLNLADLIEYISQGSLDRLYHPELYANVFRRAPLERTRNKDDWDKELPGETILPTDEPRIHQVLYVVASRDAYADEQLGRDSELLGAQCPAIQELLKSSKLKIAEVLNFCALPFRDIGLTPSLTSRILPTVIWALAGSFGISMGYYGSIWFDLHCWPCALAFRDHESPYSVHPIPSQLYHITDYNAPWMNDKEIQGLLKPLEKGERTLIMINEPRSTTGARKHRFRLALVTLGDDGAPHISDAKTFLSANDEGAVERWDSVLARMKSRVEVVDCDTATAKNVLGLMDWVLEKAPDA</sequence>
<dbReference type="Proteomes" id="UP000799770">
    <property type="component" value="Unassembled WGS sequence"/>
</dbReference>
<dbReference type="OrthoDB" id="3798564at2759"/>
<evidence type="ECO:0000313" key="1">
    <source>
        <dbReference type="EMBL" id="KAF2108091.1"/>
    </source>
</evidence>
<dbReference type="PROSITE" id="PS00018">
    <property type="entry name" value="EF_HAND_1"/>
    <property type="match status" value="1"/>
</dbReference>